<evidence type="ECO:0000259" key="1">
    <source>
        <dbReference type="Pfam" id="PF07075"/>
    </source>
</evidence>
<dbReference type="InterPro" id="IPR048503">
    <property type="entry name" value="NamZ_C"/>
</dbReference>
<dbReference type="Pfam" id="PF20732">
    <property type="entry name" value="NamZ_C"/>
    <property type="match status" value="1"/>
</dbReference>
<evidence type="ECO:0000259" key="2">
    <source>
        <dbReference type="Pfam" id="PF20732"/>
    </source>
</evidence>
<dbReference type="InterPro" id="IPR008302">
    <property type="entry name" value="NamZ"/>
</dbReference>
<keyword evidence="4" id="KW-1185">Reference proteome</keyword>
<protein>
    <submittedName>
        <fullName evidence="3">Uncharacterized conserved protein YbbC, DUF1343 family</fullName>
    </submittedName>
</protein>
<evidence type="ECO:0000313" key="4">
    <source>
        <dbReference type="Proteomes" id="UP000192907"/>
    </source>
</evidence>
<sequence length="390" mass="43665">MKIGLEKLRDQPQLADQWGRCALLCNQASVTRDFKASWDVLRDMLGDRLVAFFGPQHGFHATLQDNMIESNHGTGPYGLPVYSLYSETREPTAEMLAGLDTIVIDIQIVGCRVYTFKYTIAGCLRAAKKHGKRVVVLDRSNPLGGVQVEGNVLDLSAKSFVGEFEIPLRHGLTPGEAAQLFNLGIGADLEVIAMDGWRPDSIWQQNPFRWVLTSPNLPTTESLYVYPATVMFEGTNVSEGRGTGLPFQFIGAPFLDRDSFTKRAQELYADSRGVYLRPADFQPTSQKWAGTPCSGLQIHVLDPLHIDTFRLGLSLVKAAIDVGGDKFQWSQPPYEYDYSNLPINLILGHLNADQWCRDFDGTMSGHWRSGLDQYLEKIQKILLYERDMQA</sequence>
<dbReference type="Pfam" id="PF07075">
    <property type="entry name" value="NamZ_N"/>
    <property type="match status" value="1"/>
</dbReference>
<dbReference type="PIRSF" id="PIRSF016719">
    <property type="entry name" value="UCP016719"/>
    <property type="match status" value="1"/>
</dbReference>
<dbReference type="PANTHER" id="PTHR42915">
    <property type="entry name" value="HYPOTHETICAL 460 KDA PROTEIN IN FEUA-SIGW INTERGENIC REGION [PRECURSOR]"/>
    <property type="match status" value="1"/>
</dbReference>
<dbReference type="InterPro" id="IPR048502">
    <property type="entry name" value="NamZ_N"/>
</dbReference>
<dbReference type="STRING" id="1513793.SAMN06296036_10152"/>
<dbReference type="AlphaFoldDB" id="A0A1Y6B6G4"/>
<dbReference type="GO" id="GO:0033922">
    <property type="term" value="F:peptidoglycan beta-N-acetylmuramidase activity"/>
    <property type="evidence" value="ECO:0007669"/>
    <property type="project" value="InterPro"/>
</dbReference>
<organism evidence="3 4">
    <name type="scientific">Pseudobacteriovorax antillogorgiicola</name>
    <dbReference type="NCBI Taxonomy" id="1513793"/>
    <lineage>
        <taxon>Bacteria</taxon>
        <taxon>Pseudomonadati</taxon>
        <taxon>Bdellovibrionota</taxon>
        <taxon>Oligoflexia</taxon>
        <taxon>Oligoflexales</taxon>
        <taxon>Pseudobacteriovoracaceae</taxon>
        <taxon>Pseudobacteriovorax</taxon>
    </lineage>
</organism>
<accession>A0A1Y6B6G4</accession>
<feature type="domain" description="Peptidoglycan beta-N-acetylmuramidase NamZ C-terminal" evidence="2">
    <location>
        <begin position="224"/>
        <end position="384"/>
    </location>
</feature>
<dbReference type="PANTHER" id="PTHR42915:SF1">
    <property type="entry name" value="PEPTIDOGLYCAN BETA-N-ACETYLMURAMIDASE NAMZ"/>
    <property type="match status" value="1"/>
</dbReference>
<dbReference type="Gene3D" id="3.40.50.12170">
    <property type="entry name" value="Uncharacterised protein PF07075, DUF1343"/>
    <property type="match status" value="1"/>
</dbReference>
<dbReference type="Proteomes" id="UP000192907">
    <property type="component" value="Unassembled WGS sequence"/>
</dbReference>
<gene>
    <name evidence="3" type="ORF">SAMN06296036_10152</name>
</gene>
<feature type="domain" description="Peptidoglycan beta-N-acetylmuramidase NamZ N-terminal" evidence="1">
    <location>
        <begin position="22"/>
        <end position="220"/>
    </location>
</feature>
<proteinExistence type="predicted"/>
<dbReference type="EMBL" id="FWZT01000001">
    <property type="protein sequence ID" value="SME87877.1"/>
    <property type="molecule type" value="Genomic_DNA"/>
</dbReference>
<dbReference type="RefSeq" id="WP_159455045.1">
    <property type="nucleotide sequence ID" value="NZ_FWZT01000001.1"/>
</dbReference>
<dbReference type="Gene3D" id="3.90.1150.140">
    <property type="match status" value="1"/>
</dbReference>
<name>A0A1Y6B6G4_9BACT</name>
<reference evidence="4" key="1">
    <citation type="submission" date="2017-04" db="EMBL/GenBank/DDBJ databases">
        <authorList>
            <person name="Varghese N."/>
            <person name="Submissions S."/>
        </authorList>
    </citation>
    <scope>NUCLEOTIDE SEQUENCE [LARGE SCALE GENOMIC DNA]</scope>
    <source>
        <strain evidence="4">RKEM611</strain>
    </source>
</reference>
<evidence type="ECO:0000313" key="3">
    <source>
        <dbReference type="EMBL" id="SME87877.1"/>
    </source>
</evidence>